<evidence type="ECO:0000256" key="2">
    <source>
        <dbReference type="ARBA" id="ARBA00023163"/>
    </source>
</evidence>
<dbReference type="Gene3D" id="1.10.10.1320">
    <property type="entry name" value="Anti-sigma factor, zinc-finger domain"/>
    <property type="match status" value="1"/>
</dbReference>
<proteinExistence type="predicted"/>
<dbReference type="InterPro" id="IPR041916">
    <property type="entry name" value="Anti_sigma_zinc_sf"/>
</dbReference>
<comment type="caution">
    <text evidence="3">The sequence shown here is derived from an EMBL/GenBank/DDBJ whole genome shotgun (WGS) entry which is preliminary data.</text>
</comment>
<dbReference type="Proteomes" id="UP000617743">
    <property type="component" value="Unassembled WGS sequence"/>
</dbReference>
<keyword evidence="1" id="KW-0805">Transcription regulation</keyword>
<name>A0ABQ2XSJ8_9ACTN</name>
<keyword evidence="4" id="KW-1185">Reference proteome</keyword>
<keyword evidence="2" id="KW-0804">Transcription</keyword>
<dbReference type="EMBL" id="BMWC01000017">
    <property type="protein sequence ID" value="GGX32211.1"/>
    <property type="molecule type" value="Genomic_DNA"/>
</dbReference>
<evidence type="ECO:0000313" key="4">
    <source>
        <dbReference type="Proteomes" id="UP000617743"/>
    </source>
</evidence>
<evidence type="ECO:0008006" key="5">
    <source>
        <dbReference type="Google" id="ProtNLM"/>
    </source>
</evidence>
<accession>A0ABQ2XSJ8</accession>
<evidence type="ECO:0000256" key="1">
    <source>
        <dbReference type="ARBA" id="ARBA00023015"/>
    </source>
</evidence>
<reference evidence="4" key="1">
    <citation type="journal article" date="2019" name="Int. J. Syst. Evol. Microbiol.">
        <title>The Global Catalogue of Microorganisms (GCM) 10K type strain sequencing project: providing services to taxonomists for standard genome sequencing and annotation.</title>
        <authorList>
            <consortium name="The Broad Institute Genomics Platform"/>
            <consortium name="The Broad Institute Genome Sequencing Center for Infectious Disease"/>
            <person name="Wu L."/>
            <person name="Ma J."/>
        </authorList>
    </citation>
    <scope>NUCLEOTIDE SEQUENCE [LARGE SCALE GENOMIC DNA]</scope>
    <source>
        <strain evidence="4">JCM 4866</strain>
    </source>
</reference>
<organism evidence="3 4">
    <name type="scientific">Streptomyces lomondensis</name>
    <dbReference type="NCBI Taxonomy" id="68229"/>
    <lineage>
        <taxon>Bacteria</taxon>
        <taxon>Bacillati</taxon>
        <taxon>Actinomycetota</taxon>
        <taxon>Actinomycetes</taxon>
        <taxon>Kitasatosporales</taxon>
        <taxon>Streptomycetaceae</taxon>
        <taxon>Streptomyces</taxon>
    </lineage>
</organism>
<sequence length="80" mass="8842">MDCEQLKFDLAAETLAGRNGPDSPVPASHVETCERCRRERAQLHEVVRLLSGVPPHEWDGVPEPDPERALARLRADSGLS</sequence>
<gene>
    <name evidence="3" type="ORF">GCM10010383_73130</name>
</gene>
<protein>
    <recommendedName>
        <fullName evidence="5">Anti-sigma factor</fullName>
    </recommendedName>
</protein>
<evidence type="ECO:0000313" key="3">
    <source>
        <dbReference type="EMBL" id="GGX32211.1"/>
    </source>
</evidence>